<feature type="compositionally biased region" description="Polar residues" evidence="4">
    <location>
        <begin position="1"/>
        <end position="10"/>
    </location>
</feature>
<feature type="domain" description="Myb-like" evidence="5">
    <location>
        <begin position="553"/>
        <end position="612"/>
    </location>
</feature>
<evidence type="ECO:0000313" key="7">
    <source>
        <dbReference type="Proteomes" id="UP000276864"/>
    </source>
</evidence>
<feature type="region of interest" description="Disordered" evidence="4">
    <location>
        <begin position="168"/>
        <end position="191"/>
    </location>
</feature>
<keyword evidence="3" id="KW-0131">Cell cycle</keyword>
<dbReference type="InterPro" id="IPR052833">
    <property type="entry name" value="Telomeric_DNA-bd_trans-reg"/>
</dbReference>
<sequence length="694" mass="75421">MHSAVLSSQYGYGAPLPANSPYGDPSYGPMAKKRRLDHGVALSASQSPVSSSGGDTGFSNWQGLPQGRPTPVQHHFSPAYNPHVTSSVQPQPAYRGQWNPSQSPYPDVSSYQQPYFYQQTDPSTYNSPWPPTSHNISAASYMPTTSSIGYHGSSSLVPQQTASLPFFTQPQSSVEQQPQQPLTESYEPTGDAAFPSYPDPDPSQVSTYNYAIPQIQRQAQRSMSDFNFEDASMHLKMQSLPILDNLATQIIQTIAKSSFSEIQDMVRGTDAEVSQAYGTLKSLFDQTRKVYSRETAFIDAVGIQMFQPSQQEVIRKANIATFVSSLLGAHDVSLFHLNEYFLDTFVPLGHRLLKWQGAIYLDLKTQTYISALMNSDTRAEVLLDELFPNDLDAQILTRHPDAPSLSPSEQDFVDRSRSRKSYLLAEPVTEDSLADLPKKYQWHDFVREFAACISKNVDGLLNIPLRTHNIFGAGHHSRRRADATHNVRDALAGQQGVMARKAPQSDAFSGLSGMPSLHHQHQSSPAAAAAAAGAAATTAAGSEKNTPSGGTTVRQAWTDAEQEALLSGLEKVDGPHWSQILALYGRGGSISEVLKDRNQVQLKDKARNLKLWYLKTGKDVPVALRGVTGELRKRGGARARAALGLLDNEGDSSTLDAAAAEGGDEEDGRGGEASLGAGDGGQGSLKKNKKKARK</sequence>
<evidence type="ECO:0000313" key="6">
    <source>
        <dbReference type="EMBL" id="RMX99255.1"/>
    </source>
</evidence>
<organism evidence="6 7">
    <name type="scientific">Hortaea werneckii</name>
    <name type="common">Black yeast</name>
    <name type="synonym">Cladosporium werneckii</name>
    <dbReference type="NCBI Taxonomy" id="91943"/>
    <lineage>
        <taxon>Eukaryota</taxon>
        <taxon>Fungi</taxon>
        <taxon>Dikarya</taxon>
        <taxon>Ascomycota</taxon>
        <taxon>Pezizomycotina</taxon>
        <taxon>Dothideomycetes</taxon>
        <taxon>Dothideomycetidae</taxon>
        <taxon>Mycosphaerellales</taxon>
        <taxon>Teratosphaeriaceae</taxon>
        <taxon>Hortaea</taxon>
    </lineage>
</organism>
<feature type="compositionally biased region" description="Low complexity" evidence="4">
    <location>
        <begin position="169"/>
        <end position="181"/>
    </location>
</feature>
<dbReference type="InterPro" id="IPR009057">
    <property type="entry name" value="Homeodomain-like_sf"/>
</dbReference>
<feature type="region of interest" description="Disordered" evidence="4">
    <location>
        <begin position="1"/>
        <end position="106"/>
    </location>
</feature>
<dbReference type="CDD" id="cd11660">
    <property type="entry name" value="SANT_TRF"/>
    <property type="match status" value="1"/>
</dbReference>
<accession>A0A3M6Y8A0</accession>
<feature type="compositionally biased region" description="Polar residues" evidence="4">
    <location>
        <begin position="543"/>
        <end position="552"/>
    </location>
</feature>
<gene>
    <name evidence="6" type="ORF">D0866_16077</name>
</gene>
<dbReference type="SMART" id="SM00717">
    <property type="entry name" value="SANT"/>
    <property type="match status" value="1"/>
</dbReference>
<feature type="region of interest" description="Disordered" evidence="4">
    <location>
        <begin position="496"/>
        <end position="552"/>
    </location>
</feature>
<dbReference type="Gene3D" id="1.10.10.60">
    <property type="entry name" value="Homeodomain-like"/>
    <property type="match status" value="1"/>
</dbReference>
<evidence type="ECO:0000256" key="1">
    <source>
        <dbReference type="ARBA" id="ARBA00023125"/>
    </source>
</evidence>
<feature type="region of interest" description="Disordered" evidence="4">
    <location>
        <begin position="649"/>
        <end position="694"/>
    </location>
</feature>
<dbReference type="InterPro" id="IPR001005">
    <property type="entry name" value="SANT/Myb"/>
</dbReference>
<dbReference type="AlphaFoldDB" id="A0A3M6Y8A0"/>
<evidence type="ECO:0000256" key="3">
    <source>
        <dbReference type="ARBA" id="ARBA00023306"/>
    </source>
</evidence>
<feature type="compositionally biased region" description="Low complexity" evidence="4">
    <location>
        <begin position="526"/>
        <end position="541"/>
    </location>
</feature>
<keyword evidence="2" id="KW-0539">Nucleus</keyword>
<dbReference type="InterPro" id="IPR013867">
    <property type="entry name" value="Telomere_rpt-bd_fac_dimer_dom"/>
</dbReference>
<dbReference type="PANTHER" id="PTHR47807">
    <property type="entry name" value="PROTEIN TBF1"/>
    <property type="match status" value="1"/>
</dbReference>
<keyword evidence="1" id="KW-0238">DNA-binding</keyword>
<reference evidence="6 7" key="1">
    <citation type="journal article" date="2018" name="BMC Genomics">
        <title>Genomic evidence for intraspecific hybridization in a clonal and extremely halotolerant yeast.</title>
        <authorList>
            <person name="Gostincar C."/>
            <person name="Stajich J.E."/>
            <person name="Zupancic J."/>
            <person name="Zalar P."/>
            <person name="Gunde-Cimerman N."/>
        </authorList>
    </citation>
    <scope>NUCLEOTIDE SEQUENCE [LARGE SCALE GENOMIC DNA]</scope>
    <source>
        <strain evidence="6 7">EXF-6651</strain>
    </source>
</reference>
<evidence type="ECO:0000256" key="4">
    <source>
        <dbReference type="SAM" id="MobiDB-lite"/>
    </source>
</evidence>
<dbReference type="Pfam" id="PF08558">
    <property type="entry name" value="TRF"/>
    <property type="match status" value="1"/>
</dbReference>
<feature type="compositionally biased region" description="Low complexity" evidence="4">
    <location>
        <begin position="43"/>
        <end position="52"/>
    </location>
</feature>
<dbReference type="SUPFAM" id="SSF46689">
    <property type="entry name" value="Homeodomain-like"/>
    <property type="match status" value="1"/>
</dbReference>
<feature type="compositionally biased region" description="Gly residues" evidence="4">
    <location>
        <begin position="671"/>
        <end position="683"/>
    </location>
</feature>
<dbReference type="FunFam" id="1.10.10.60:FF:000137">
    <property type="entry name" value="MYB DNA binding protein"/>
    <property type="match status" value="1"/>
</dbReference>
<dbReference type="VEuPathDB" id="FungiDB:BTJ68_11572"/>
<evidence type="ECO:0000256" key="2">
    <source>
        <dbReference type="ARBA" id="ARBA00023242"/>
    </source>
</evidence>
<protein>
    <recommendedName>
        <fullName evidence="5">Myb-like domain-containing protein</fullName>
    </recommendedName>
</protein>
<name>A0A3M6Y8A0_HORWE</name>
<dbReference type="EMBL" id="QWIM01003616">
    <property type="protein sequence ID" value="RMX99255.1"/>
    <property type="molecule type" value="Genomic_DNA"/>
</dbReference>
<proteinExistence type="predicted"/>
<comment type="caution">
    <text evidence="6">The sequence shown here is derived from an EMBL/GenBank/DDBJ whole genome shotgun (WGS) entry which is preliminary data.</text>
</comment>
<dbReference type="Proteomes" id="UP000276864">
    <property type="component" value="Unassembled WGS sequence"/>
</dbReference>
<dbReference type="GO" id="GO:0010833">
    <property type="term" value="P:telomere maintenance via telomere lengthening"/>
    <property type="evidence" value="ECO:0007669"/>
    <property type="project" value="TreeGrafter"/>
</dbReference>
<dbReference type="GO" id="GO:0003691">
    <property type="term" value="F:double-stranded telomeric DNA binding"/>
    <property type="evidence" value="ECO:0007669"/>
    <property type="project" value="TreeGrafter"/>
</dbReference>
<evidence type="ECO:0000259" key="5">
    <source>
        <dbReference type="SMART" id="SM00717"/>
    </source>
</evidence>
<dbReference type="PANTHER" id="PTHR47807:SF1">
    <property type="entry name" value="PROTEIN TBF1"/>
    <property type="match status" value="1"/>
</dbReference>
<dbReference type="GO" id="GO:0042803">
    <property type="term" value="F:protein homodimerization activity"/>
    <property type="evidence" value="ECO:0007669"/>
    <property type="project" value="InterPro"/>
</dbReference>